<accession>A0A9D7K1V9</accession>
<gene>
    <name evidence="1" type="ORF">IPL58_12955</name>
</gene>
<dbReference type="AlphaFoldDB" id="A0A9D7K1V9"/>
<sequence length="98" mass="11128">MDAIEDKASKEYQELYKLAWHQEGPYKTVDKIEKERRGLVNSINPMANFSKECPALNRALYANVFSDEGANQFAESFSKEFSGTIPMVKTDKGWMAAN</sequence>
<evidence type="ECO:0000313" key="1">
    <source>
        <dbReference type="EMBL" id="MBK8524890.1"/>
    </source>
</evidence>
<dbReference type="Proteomes" id="UP000886689">
    <property type="component" value="Unassembled WGS sequence"/>
</dbReference>
<name>A0A9D7K1V9_9PROT</name>
<proteinExistence type="predicted"/>
<comment type="caution">
    <text evidence="1">The sequence shown here is derived from an EMBL/GenBank/DDBJ whole genome shotgun (WGS) entry which is preliminary data.</text>
</comment>
<evidence type="ECO:0000313" key="2">
    <source>
        <dbReference type="Proteomes" id="UP000886689"/>
    </source>
</evidence>
<dbReference type="EMBL" id="JADJUC010000017">
    <property type="protein sequence ID" value="MBK8524890.1"/>
    <property type="molecule type" value="Genomic_DNA"/>
</dbReference>
<organism evidence="1 2">
    <name type="scientific">Candidatus Proximibacter danicus</name>
    <dbReference type="NCBI Taxonomy" id="2954365"/>
    <lineage>
        <taxon>Bacteria</taxon>
        <taxon>Pseudomonadati</taxon>
        <taxon>Pseudomonadota</taxon>
        <taxon>Betaproteobacteria</taxon>
        <taxon>Candidatus Proximibacter</taxon>
    </lineage>
</organism>
<protein>
    <submittedName>
        <fullName evidence="1">Uncharacterized protein</fullName>
    </submittedName>
</protein>
<reference evidence="1" key="1">
    <citation type="submission" date="2020-10" db="EMBL/GenBank/DDBJ databases">
        <title>Connecting structure to function with the recovery of over 1000 high-quality activated sludge metagenome-assembled genomes encoding full-length rRNA genes using long-read sequencing.</title>
        <authorList>
            <person name="Singleton C.M."/>
            <person name="Petriglieri F."/>
            <person name="Kristensen J.M."/>
            <person name="Kirkegaard R.H."/>
            <person name="Michaelsen T.Y."/>
            <person name="Andersen M.H."/>
            <person name="Karst S.M."/>
            <person name="Dueholm M.S."/>
            <person name="Nielsen P.H."/>
            <person name="Albertsen M."/>
        </authorList>
    </citation>
    <scope>NUCLEOTIDE SEQUENCE</scope>
    <source>
        <strain evidence="1">Hirt_18-Q3-R61-65_BATAC.395</strain>
    </source>
</reference>